<sequence length="56" mass="6287">MAAPGTCQHSWKIIKSDTSIIVWNCSGCHSGPHPFIYECDNCKVKYCRPCTSKPRT</sequence>
<name>A0A6A5VJQ7_9PLEO</name>
<proteinExistence type="predicted"/>
<evidence type="ECO:0000313" key="1">
    <source>
        <dbReference type="EMBL" id="KAF1976669.1"/>
    </source>
</evidence>
<accession>A0A6A5VJQ7</accession>
<evidence type="ECO:0000313" key="2">
    <source>
        <dbReference type="Proteomes" id="UP000800036"/>
    </source>
</evidence>
<dbReference type="Proteomes" id="UP000800036">
    <property type="component" value="Unassembled WGS sequence"/>
</dbReference>
<reference evidence="1" key="1">
    <citation type="journal article" date="2020" name="Stud. Mycol.">
        <title>101 Dothideomycetes genomes: a test case for predicting lifestyles and emergence of pathogens.</title>
        <authorList>
            <person name="Haridas S."/>
            <person name="Albert R."/>
            <person name="Binder M."/>
            <person name="Bloem J."/>
            <person name="Labutti K."/>
            <person name="Salamov A."/>
            <person name="Andreopoulos B."/>
            <person name="Baker S."/>
            <person name="Barry K."/>
            <person name="Bills G."/>
            <person name="Bluhm B."/>
            <person name="Cannon C."/>
            <person name="Castanera R."/>
            <person name="Culley D."/>
            <person name="Daum C."/>
            <person name="Ezra D."/>
            <person name="Gonzalez J."/>
            <person name="Henrissat B."/>
            <person name="Kuo A."/>
            <person name="Liang C."/>
            <person name="Lipzen A."/>
            <person name="Lutzoni F."/>
            <person name="Magnuson J."/>
            <person name="Mondo S."/>
            <person name="Nolan M."/>
            <person name="Ohm R."/>
            <person name="Pangilinan J."/>
            <person name="Park H.-J."/>
            <person name="Ramirez L."/>
            <person name="Alfaro M."/>
            <person name="Sun H."/>
            <person name="Tritt A."/>
            <person name="Yoshinaga Y."/>
            <person name="Zwiers L.-H."/>
            <person name="Turgeon B."/>
            <person name="Goodwin S."/>
            <person name="Spatafora J."/>
            <person name="Crous P."/>
            <person name="Grigoriev I."/>
        </authorList>
    </citation>
    <scope>NUCLEOTIDE SEQUENCE</scope>
    <source>
        <strain evidence="1">CBS 107.79</strain>
    </source>
</reference>
<dbReference type="AlphaFoldDB" id="A0A6A5VJQ7"/>
<dbReference type="OrthoDB" id="4596934at2759"/>
<organism evidence="1 2">
    <name type="scientific">Bimuria novae-zelandiae CBS 107.79</name>
    <dbReference type="NCBI Taxonomy" id="1447943"/>
    <lineage>
        <taxon>Eukaryota</taxon>
        <taxon>Fungi</taxon>
        <taxon>Dikarya</taxon>
        <taxon>Ascomycota</taxon>
        <taxon>Pezizomycotina</taxon>
        <taxon>Dothideomycetes</taxon>
        <taxon>Pleosporomycetidae</taxon>
        <taxon>Pleosporales</taxon>
        <taxon>Massarineae</taxon>
        <taxon>Didymosphaeriaceae</taxon>
        <taxon>Bimuria</taxon>
    </lineage>
</organism>
<protein>
    <submittedName>
        <fullName evidence="1">Uncharacterized protein</fullName>
    </submittedName>
</protein>
<keyword evidence="2" id="KW-1185">Reference proteome</keyword>
<dbReference type="EMBL" id="ML976666">
    <property type="protein sequence ID" value="KAF1976669.1"/>
    <property type="molecule type" value="Genomic_DNA"/>
</dbReference>
<gene>
    <name evidence="1" type="ORF">BU23DRAFT_528405</name>
</gene>